<dbReference type="GO" id="GO:0005548">
    <property type="term" value="F:phospholipid transporter activity"/>
    <property type="evidence" value="ECO:0007669"/>
    <property type="project" value="TreeGrafter"/>
</dbReference>
<keyword evidence="3" id="KW-1185">Reference proteome</keyword>
<evidence type="ECO:0000256" key="1">
    <source>
        <dbReference type="SAM" id="Phobius"/>
    </source>
</evidence>
<gene>
    <name evidence="2" type="ORF">FVW59_17070</name>
</gene>
<keyword evidence="1" id="KW-0472">Membrane</keyword>
<dbReference type="RefSeq" id="WP_148065576.1">
    <property type="nucleotide sequence ID" value="NZ_VRYZ01000008.1"/>
</dbReference>
<dbReference type="InterPro" id="IPR030802">
    <property type="entry name" value="Permease_MalE"/>
</dbReference>
<evidence type="ECO:0000313" key="3">
    <source>
        <dbReference type="Proteomes" id="UP000321933"/>
    </source>
</evidence>
<feature type="transmembrane region" description="Helical" evidence="1">
    <location>
        <begin position="171"/>
        <end position="189"/>
    </location>
</feature>
<comment type="caution">
    <text evidence="2">The sequence shown here is derived from an EMBL/GenBank/DDBJ whole genome shotgun (WGS) entry which is preliminary data.</text>
</comment>
<dbReference type="EMBL" id="VRYZ01000008">
    <property type="protein sequence ID" value="TXS89718.1"/>
    <property type="molecule type" value="Genomic_DNA"/>
</dbReference>
<dbReference type="Pfam" id="PF02405">
    <property type="entry name" value="MlaE"/>
    <property type="match status" value="1"/>
</dbReference>
<reference evidence="2 3" key="1">
    <citation type="submission" date="2019-08" db="EMBL/GenBank/DDBJ databases">
        <title>Parahaliea maris sp. nov., isolated from the surface seawater.</title>
        <authorList>
            <person name="Liu Y."/>
        </authorList>
    </citation>
    <scope>NUCLEOTIDE SEQUENCE [LARGE SCALE GENOMIC DNA]</scope>
    <source>
        <strain evidence="2 3">S2-26</strain>
    </source>
</reference>
<protein>
    <submittedName>
        <fullName evidence="2">ABC transporter permease</fullName>
    </submittedName>
</protein>
<keyword evidence="1" id="KW-1133">Transmembrane helix</keyword>
<dbReference type="Proteomes" id="UP000321933">
    <property type="component" value="Unassembled WGS sequence"/>
</dbReference>
<proteinExistence type="predicted"/>
<sequence length="376" mass="39909">MNPQAPAYELIEDAPHALRLTLSGDWVQAQAIPDFPALRSELLALSPEQLAVDGSSLGEWDSLLMAFLLQCHSFCSAEQIPFAAHNLPGSANRLLEVATAVPSHQRPQEVRPPLLERLNPLVALRSLWADLRESVAFLGDLGIGLARLVSGRANTRFSDFRHFCYQAGPDAFAIISLTSILVGMILAYLGAVQLKLFGAEIYVADLVLIGMLREMGVLMTAVVMAGRTGAAYAAQLGTMQTNEEIDAITTMGVSPVEFLVLPRVLALLVMLPLLTIYADLLGVIGGAIVAGGMGITMLQYSAQIQDAISLTHFMVGLSKSLVFAVLIAVAGCRSGMQSGRGSAAVGNAATDAVVTAIVYLIVADAAMNIFYQQLGI</sequence>
<feature type="transmembrane region" description="Helical" evidence="1">
    <location>
        <begin position="201"/>
        <end position="226"/>
    </location>
</feature>
<dbReference type="AlphaFoldDB" id="A0A5C8ZMN8"/>
<feature type="transmembrane region" description="Helical" evidence="1">
    <location>
        <begin position="310"/>
        <end position="332"/>
    </location>
</feature>
<dbReference type="PANTHER" id="PTHR30188">
    <property type="entry name" value="ABC TRANSPORTER PERMEASE PROTEIN-RELATED"/>
    <property type="match status" value="1"/>
</dbReference>
<organism evidence="2 3">
    <name type="scientific">Parahaliea aestuarii</name>
    <dbReference type="NCBI Taxonomy" id="1852021"/>
    <lineage>
        <taxon>Bacteria</taxon>
        <taxon>Pseudomonadati</taxon>
        <taxon>Pseudomonadota</taxon>
        <taxon>Gammaproteobacteria</taxon>
        <taxon>Cellvibrionales</taxon>
        <taxon>Halieaceae</taxon>
        <taxon>Parahaliea</taxon>
    </lineage>
</organism>
<evidence type="ECO:0000313" key="2">
    <source>
        <dbReference type="EMBL" id="TXS89718.1"/>
    </source>
</evidence>
<dbReference type="GO" id="GO:0043190">
    <property type="term" value="C:ATP-binding cassette (ABC) transporter complex"/>
    <property type="evidence" value="ECO:0007669"/>
    <property type="project" value="InterPro"/>
</dbReference>
<accession>A0A5C8ZMN8</accession>
<dbReference type="OrthoDB" id="9810518at2"/>
<name>A0A5C8ZMN8_9GAMM</name>
<keyword evidence="1" id="KW-0812">Transmembrane</keyword>
<feature type="transmembrane region" description="Helical" evidence="1">
    <location>
        <begin position="276"/>
        <end position="298"/>
    </location>
</feature>
<dbReference type="PANTHER" id="PTHR30188:SF3">
    <property type="entry name" value="ABC TRANSPORTER PERMEASE"/>
    <property type="match status" value="1"/>
</dbReference>
<feature type="transmembrane region" description="Helical" evidence="1">
    <location>
        <begin position="352"/>
        <end position="371"/>
    </location>
</feature>